<evidence type="ECO:0000313" key="3">
    <source>
        <dbReference type="EMBL" id="SUZ64778.1"/>
    </source>
</evidence>
<feature type="transmembrane region" description="Helical" evidence="2">
    <location>
        <begin position="303"/>
        <end position="325"/>
    </location>
</feature>
<name>A0A381PEM9_9ZZZZ</name>
<evidence type="ECO:0000256" key="1">
    <source>
        <dbReference type="SAM" id="MobiDB-lite"/>
    </source>
</evidence>
<feature type="transmembrane region" description="Helical" evidence="2">
    <location>
        <begin position="130"/>
        <end position="153"/>
    </location>
</feature>
<feature type="transmembrane region" description="Helical" evidence="2">
    <location>
        <begin position="222"/>
        <end position="250"/>
    </location>
</feature>
<accession>A0A381PEM9</accession>
<feature type="compositionally biased region" description="Acidic residues" evidence="1">
    <location>
        <begin position="355"/>
        <end position="410"/>
    </location>
</feature>
<keyword evidence="2" id="KW-1133">Transmembrane helix</keyword>
<feature type="transmembrane region" description="Helical" evidence="2">
    <location>
        <begin position="168"/>
        <end position="191"/>
    </location>
</feature>
<feature type="transmembrane region" description="Helical" evidence="2">
    <location>
        <begin position="75"/>
        <end position="99"/>
    </location>
</feature>
<proteinExistence type="predicted"/>
<dbReference type="EMBL" id="UINC01000942">
    <property type="protein sequence ID" value="SUZ64778.1"/>
    <property type="molecule type" value="Genomic_DNA"/>
</dbReference>
<evidence type="ECO:0000256" key="2">
    <source>
        <dbReference type="SAM" id="Phobius"/>
    </source>
</evidence>
<dbReference type="AlphaFoldDB" id="A0A381PEM9"/>
<organism evidence="3">
    <name type="scientific">marine metagenome</name>
    <dbReference type="NCBI Taxonomy" id="408172"/>
    <lineage>
        <taxon>unclassified sequences</taxon>
        <taxon>metagenomes</taxon>
        <taxon>ecological metagenomes</taxon>
    </lineage>
</organism>
<sequence>MQPMKLHFDVRDIFRAPRLALGGKKIWILLQANLVGYVAYFVLTHLSFLVDGWSIGKVWAEYGLYPCLMGNDSGVVALVIWLLGCLAWFVAILLGATAVARVTYKQLKGDEFYSSGDAWKFVKKHWHAPVFTHLSIAVIALFFVVMAAVFALIGKIPFLGELFFGIPYLLWFFGSVFVAYTTVVLVVSIFFTHAVVGTMEEDTMGAVFQNYSITWSQPWRTLLYLPLIYTLVYAGMAIFSSFMCMGYGLINIVFGHDSLMGSKLHRMVSWASDTVLEPIEVNNFFDVHSYLPDASGALGPMEYFGAVFVALSLFLIVGTVLSYGLSVKVVAQTIAVVIFRMKTDEENLLERKDEEELELENEDDWSLDSDSSTDDAEEDTDESDDDESNNDSDEIADDSDENEGESSEET</sequence>
<keyword evidence="2" id="KW-0812">Transmembrane</keyword>
<protein>
    <submittedName>
        <fullName evidence="3">Uncharacterized protein</fullName>
    </submittedName>
</protein>
<gene>
    <name evidence="3" type="ORF">METZ01_LOCUS17632</name>
</gene>
<keyword evidence="2" id="KW-0472">Membrane</keyword>
<feature type="region of interest" description="Disordered" evidence="1">
    <location>
        <begin position="351"/>
        <end position="410"/>
    </location>
</feature>
<reference evidence="3" key="1">
    <citation type="submission" date="2018-05" db="EMBL/GenBank/DDBJ databases">
        <authorList>
            <person name="Lanie J.A."/>
            <person name="Ng W.-L."/>
            <person name="Kazmierczak K.M."/>
            <person name="Andrzejewski T.M."/>
            <person name="Davidsen T.M."/>
            <person name="Wayne K.J."/>
            <person name="Tettelin H."/>
            <person name="Glass J.I."/>
            <person name="Rusch D."/>
            <person name="Podicherti R."/>
            <person name="Tsui H.-C.T."/>
            <person name="Winkler M.E."/>
        </authorList>
    </citation>
    <scope>NUCLEOTIDE SEQUENCE</scope>
</reference>